<dbReference type="InterPro" id="IPR050832">
    <property type="entry name" value="Bact_Acetyltransf"/>
</dbReference>
<gene>
    <name evidence="4" type="ORF">ACFSJ0_35620</name>
</gene>
<dbReference type="PANTHER" id="PTHR43877">
    <property type="entry name" value="AMINOALKYLPHOSPHONATE N-ACETYLTRANSFERASE-RELATED-RELATED"/>
    <property type="match status" value="1"/>
</dbReference>
<organism evidence="4 5">
    <name type="scientific">Nonomuraea guangzhouensis</name>
    <dbReference type="NCBI Taxonomy" id="1291555"/>
    <lineage>
        <taxon>Bacteria</taxon>
        <taxon>Bacillati</taxon>
        <taxon>Actinomycetota</taxon>
        <taxon>Actinomycetes</taxon>
        <taxon>Streptosporangiales</taxon>
        <taxon>Streptosporangiaceae</taxon>
        <taxon>Nonomuraea</taxon>
    </lineage>
</organism>
<feature type="domain" description="N-acetyltransferase" evidence="3">
    <location>
        <begin position="1"/>
        <end position="144"/>
    </location>
</feature>
<name>A0ABW4GII9_9ACTN</name>
<dbReference type="Pfam" id="PF00583">
    <property type="entry name" value="Acetyltransf_1"/>
    <property type="match status" value="1"/>
</dbReference>
<evidence type="ECO:0000256" key="2">
    <source>
        <dbReference type="ARBA" id="ARBA00023315"/>
    </source>
</evidence>
<dbReference type="PANTHER" id="PTHR43877:SF2">
    <property type="entry name" value="AMINOALKYLPHOSPHONATE N-ACETYLTRANSFERASE-RELATED"/>
    <property type="match status" value="1"/>
</dbReference>
<evidence type="ECO:0000256" key="1">
    <source>
        <dbReference type="ARBA" id="ARBA00022679"/>
    </source>
</evidence>
<sequence length="145" mass="16084">MRIAKETDRDAVEELVQAAYQPWVAVIGARPKPMEADYAALIAEGRVHVTGDDLDGLIVLIPEDGVLYIDNVAVRPGLHGKGIGRSLLAYAEQEARRLGLPALRLYTNVKMARNIALYESLGYVVIGRKERDGRFIVEMRKQLSP</sequence>
<dbReference type="Proteomes" id="UP001597097">
    <property type="component" value="Unassembled WGS sequence"/>
</dbReference>
<dbReference type="CDD" id="cd04301">
    <property type="entry name" value="NAT_SF"/>
    <property type="match status" value="1"/>
</dbReference>
<reference evidence="5" key="1">
    <citation type="journal article" date="2019" name="Int. J. Syst. Evol. Microbiol.">
        <title>The Global Catalogue of Microorganisms (GCM) 10K type strain sequencing project: providing services to taxonomists for standard genome sequencing and annotation.</title>
        <authorList>
            <consortium name="The Broad Institute Genomics Platform"/>
            <consortium name="The Broad Institute Genome Sequencing Center for Infectious Disease"/>
            <person name="Wu L."/>
            <person name="Ma J."/>
        </authorList>
    </citation>
    <scope>NUCLEOTIDE SEQUENCE [LARGE SCALE GENOMIC DNA]</scope>
    <source>
        <strain evidence="5">CGMCC 1.15399</strain>
    </source>
</reference>
<keyword evidence="2 4" id="KW-0012">Acyltransferase</keyword>
<accession>A0ABW4GII9</accession>
<evidence type="ECO:0000259" key="3">
    <source>
        <dbReference type="PROSITE" id="PS51186"/>
    </source>
</evidence>
<dbReference type="EMBL" id="JBHUCM010000031">
    <property type="protein sequence ID" value="MFD1542429.1"/>
    <property type="molecule type" value="Genomic_DNA"/>
</dbReference>
<protein>
    <submittedName>
        <fullName evidence="4">GNAT family N-acetyltransferase</fullName>
        <ecNumber evidence="4">2.3.1.-</ecNumber>
    </submittedName>
</protein>
<evidence type="ECO:0000313" key="5">
    <source>
        <dbReference type="Proteomes" id="UP001597097"/>
    </source>
</evidence>
<evidence type="ECO:0000313" key="4">
    <source>
        <dbReference type="EMBL" id="MFD1542429.1"/>
    </source>
</evidence>
<dbReference type="InterPro" id="IPR000182">
    <property type="entry name" value="GNAT_dom"/>
</dbReference>
<dbReference type="RefSeq" id="WP_219531399.1">
    <property type="nucleotide sequence ID" value="NZ_JAHKRM010000011.1"/>
</dbReference>
<dbReference type="EC" id="2.3.1.-" evidence="4"/>
<proteinExistence type="predicted"/>
<dbReference type="GO" id="GO:0016746">
    <property type="term" value="F:acyltransferase activity"/>
    <property type="evidence" value="ECO:0007669"/>
    <property type="project" value="UniProtKB-KW"/>
</dbReference>
<keyword evidence="5" id="KW-1185">Reference proteome</keyword>
<comment type="caution">
    <text evidence="4">The sequence shown here is derived from an EMBL/GenBank/DDBJ whole genome shotgun (WGS) entry which is preliminary data.</text>
</comment>
<keyword evidence="1 4" id="KW-0808">Transferase</keyword>
<dbReference type="PROSITE" id="PS51186">
    <property type="entry name" value="GNAT"/>
    <property type="match status" value="1"/>
</dbReference>